<dbReference type="EMBL" id="JAERUA010000009">
    <property type="protein sequence ID" value="KAI1895895.1"/>
    <property type="molecule type" value="Genomic_DNA"/>
</dbReference>
<protein>
    <submittedName>
        <fullName evidence="2">Uncharacterized protein</fullName>
    </submittedName>
</protein>
<sequence length="142" mass="14581">MFHLLMDDLSGSIDDLPTGTEAGLNSVVSASGSSSSGGEQSNPAQSPFSPHASPHLPLRTGPSPSPVASPAGSAQSRSGPISPASLPECHMGALSGKQPKDLDNCNPKDLRNLGNGRINRYRSQVYVTGCRDGVLWSSLIGG</sequence>
<comment type="caution">
    <text evidence="2">The sequence shown here is derived from an EMBL/GenBank/DDBJ whole genome shotgun (WGS) entry which is preliminary data.</text>
</comment>
<evidence type="ECO:0000313" key="2">
    <source>
        <dbReference type="EMBL" id="KAI1895895.1"/>
    </source>
</evidence>
<evidence type="ECO:0000313" key="3">
    <source>
        <dbReference type="Proteomes" id="UP000829720"/>
    </source>
</evidence>
<keyword evidence="3" id="KW-1185">Reference proteome</keyword>
<feature type="compositionally biased region" description="Basic and acidic residues" evidence="1">
    <location>
        <begin position="98"/>
        <end position="108"/>
    </location>
</feature>
<feature type="region of interest" description="Disordered" evidence="1">
    <location>
        <begin position="1"/>
        <end position="108"/>
    </location>
</feature>
<dbReference type="OrthoDB" id="8709537at2759"/>
<accession>A0A8T3DNT8</accession>
<dbReference type="AlphaFoldDB" id="A0A8T3DNT8"/>
<organism evidence="2 3">
    <name type="scientific">Albula goreensis</name>
    <dbReference type="NCBI Taxonomy" id="1534307"/>
    <lineage>
        <taxon>Eukaryota</taxon>
        <taxon>Metazoa</taxon>
        <taxon>Chordata</taxon>
        <taxon>Craniata</taxon>
        <taxon>Vertebrata</taxon>
        <taxon>Euteleostomi</taxon>
        <taxon>Actinopterygii</taxon>
        <taxon>Neopterygii</taxon>
        <taxon>Teleostei</taxon>
        <taxon>Albuliformes</taxon>
        <taxon>Albulidae</taxon>
        <taxon>Albula</taxon>
    </lineage>
</organism>
<name>A0A8T3DNT8_9TELE</name>
<dbReference type="Proteomes" id="UP000829720">
    <property type="component" value="Unassembled WGS sequence"/>
</dbReference>
<proteinExistence type="predicted"/>
<evidence type="ECO:0000256" key="1">
    <source>
        <dbReference type="SAM" id="MobiDB-lite"/>
    </source>
</evidence>
<feature type="compositionally biased region" description="Polar residues" evidence="1">
    <location>
        <begin position="39"/>
        <end position="48"/>
    </location>
</feature>
<reference evidence="2" key="1">
    <citation type="submission" date="2021-01" db="EMBL/GenBank/DDBJ databases">
        <authorList>
            <person name="Zahm M."/>
            <person name="Roques C."/>
            <person name="Cabau C."/>
            <person name="Klopp C."/>
            <person name="Donnadieu C."/>
            <person name="Jouanno E."/>
            <person name="Lampietro C."/>
            <person name="Louis A."/>
            <person name="Herpin A."/>
            <person name="Echchiki A."/>
            <person name="Berthelot C."/>
            <person name="Parey E."/>
            <person name="Roest-Crollius H."/>
            <person name="Braasch I."/>
            <person name="Postlethwait J."/>
            <person name="Bobe J."/>
            <person name="Montfort J."/>
            <person name="Bouchez O."/>
            <person name="Begum T."/>
            <person name="Mejri S."/>
            <person name="Adams A."/>
            <person name="Chen W.-J."/>
            <person name="Guiguen Y."/>
        </authorList>
    </citation>
    <scope>NUCLEOTIDE SEQUENCE</scope>
    <source>
        <tissue evidence="2">Blood</tissue>
    </source>
</reference>
<gene>
    <name evidence="2" type="ORF">AGOR_G00111460</name>
</gene>
<feature type="compositionally biased region" description="Low complexity" evidence="1">
    <location>
        <begin position="26"/>
        <end position="38"/>
    </location>
</feature>